<feature type="transmembrane region" description="Helical" evidence="1">
    <location>
        <begin position="617"/>
        <end position="639"/>
    </location>
</feature>
<keyword evidence="1" id="KW-1133">Transmembrane helix</keyword>
<name>A0ABN1MCW5_9FLAO</name>
<evidence type="ECO:0000256" key="1">
    <source>
        <dbReference type="SAM" id="Phobius"/>
    </source>
</evidence>
<dbReference type="EMBL" id="BAAAFG010000001">
    <property type="protein sequence ID" value="GAA0870939.1"/>
    <property type="molecule type" value="Genomic_DNA"/>
</dbReference>
<accession>A0ABN1MCW5</accession>
<gene>
    <name evidence="3" type="ORF">GCM10009117_00840</name>
</gene>
<dbReference type="Proteomes" id="UP001500507">
    <property type="component" value="Unassembled WGS sequence"/>
</dbReference>
<proteinExistence type="predicted"/>
<feature type="transmembrane region" description="Helical" evidence="1">
    <location>
        <begin position="56"/>
        <end position="78"/>
    </location>
</feature>
<dbReference type="PANTHER" id="PTHR37464">
    <property type="entry name" value="BLL2463 PROTEIN"/>
    <property type="match status" value="1"/>
</dbReference>
<organism evidence="3 4">
    <name type="scientific">Gangjinia marincola</name>
    <dbReference type="NCBI Taxonomy" id="578463"/>
    <lineage>
        <taxon>Bacteria</taxon>
        <taxon>Pseudomonadati</taxon>
        <taxon>Bacteroidota</taxon>
        <taxon>Flavobacteriia</taxon>
        <taxon>Flavobacteriales</taxon>
        <taxon>Flavobacteriaceae</taxon>
        <taxon>Gangjinia</taxon>
    </lineage>
</organism>
<keyword evidence="1" id="KW-0472">Membrane</keyword>
<dbReference type="RefSeq" id="WP_343762390.1">
    <property type="nucleotide sequence ID" value="NZ_BAAAFG010000001.1"/>
</dbReference>
<keyword evidence="1" id="KW-0812">Transmembrane</keyword>
<dbReference type="InterPro" id="IPR011933">
    <property type="entry name" value="Double_TM_dom"/>
</dbReference>
<dbReference type="Gene3D" id="3.40.50.410">
    <property type="entry name" value="von Willebrand factor, type A domain"/>
    <property type="match status" value="1"/>
</dbReference>
<dbReference type="NCBIfam" id="TIGR02226">
    <property type="entry name" value="two_anch"/>
    <property type="match status" value="1"/>
</dbReference>
<feature type="transmembrane region" description="Helical" evidence="1">
    <location>
        <begin position="6"/>
        <end position="24"/>
    </location>
</feature>
<evidence type="ECO:0000313" key="4">
    <source>
        <dbReference type="Proteomes" id="UP001500507"/>
    </source>
</evidence>
<evidence type="ECO:0000259" key="2">
    <source>
        <dbReference type="Pfam" id="PF07584"/>
    </source>
</evidence>
<dbReference type="PANTHER" id="PTHR37464:SF1">
    <property type="entry name" value="BLL2463 PROTEIN"/>
    <property type="match status" value="1"/>
</dbReference>
<sequence length="640" mass="73199">MLFKHPHVLYALFLLIIPILVHLFQLRRFQKTAFSNVEFLKQVSQQTRKSAQLKKWLTLLARIVLFASIIIAFAQPYVPAENIALKEKELVIYLDNSFSMQAKGKRGVLLNRAVQELLEQLPQEERFTLFTNNSSYQNTTLASIKEELKELSFSAETNSLKDYIYKGASYFSEDPKTNKQLILITDAQGNLDLPDWNNDIAISLIVSQPEDSQNISIDSLYLTNNFQQNPTLNVNLSSNTQRENTTVTLYNEEQILAKTSVSFDESREASAQFTLSNPIIPKGRVEIIDNGLTYDNSFYVSLNKPELIEVIALSGTDDDFLTRLYPTTEFKYQNFEEKDIDFSALSKVNTLIINELKQIPASLIPILSKHLSDGKHLIIIPPKSKDLSSYTRLTTQLIQLSLGEKIVQERLLTTINYDHPLFENVFDRKVDNFQYPKVQEYSPIRSTSSALLSFENNDPFLIEENGVYVFSSSLSNDITNFKNSPLIVPTFYNIARQSANVPKLYYTVSEVEDIQINAQLKKDRVVQLKNAKEQFIPQQQNLGDNVLITTNKLPEQAGNFDVLQDETSLTTLSYNYSRSESNLNYMDLQSLPDFISVKESVTTFFNERLSENTITGLYKWFLILALIALCIEILLLKFLK</sequence>
<protein>
    <submittedName>
        <fullName evidence="3">BatA and WFA domain-containing protein</fullName>
    </submittedName>
</protein>
<dbReference type="InterPro" id="IPR036465">
    <property type="entry name" value="vWFA_dom_sf"/>
</dbReference>
<dbReference type="InterPro" id="IPR024163">
    <property type="entry name" value="Aerotolerance_reg_N"/>
</dbReference>
<keyword evidence="4" id="KW-1185">Reference proteome</keyword>
<comment type="caution">
    <text evidence="3">The sequence shown here is derived from an EMBL/GenBank/DDBJ whole genome shotgun (WGS) entry which is preliminary data.</text>
</comment>
<feature type="domain" description="Aerotolerance regulator N-terminal" evidence="2">
    <location>
        <begin position="1"/>
        <end position="76"/>
    </location>
</feature>
<dbReference type="Pfam" id="PF07584">
    <property type="entry name" value="BatA"/>
    <property type="match status" value="1"/>
</dbReference>
<evidence type="ECO:0000313" key="3">
    <source>
        <dbReference type="EMBL" id="GAA0870939.1"/>
    </source>
</evidence>
<reference evidence="3 4" key="1">
    <citation type="journal article" date="2019" name="Int. J. Syst. Evol. Microbiol.">
        <title>The Global Catalogue of Microorganisms (GCM) 10K type strain sequencing project: providing services to taxonomists for standard genome sequencing and annotation.</title>
        <authorList>
            <consortium name="The Broad Institute Genomics Platform"/>
            <consortium name="The Broad Institute Genome Sequencing Center for Infectious Disease"/>
            <person name="Wu L."/>
            <person name="Ma J."/>
        </authorList>
    </citation>
    <scope>NUCLEOTIDE SEQUENCE [LARGE SCALE GENOMIC DNA]</scope>
    <source>
        <strain evidence="3 4">JCM 16082</strain>
    </source>
</reference>
<dbReference type="SUPFAM" id="SSF53300">
    <property type="entry name" value="vWA-like"/>
    <property type="match status" value="1"/>
</dbReference>